<evidence type="ECO:0000313" key="2">
    <source>
        <dbReference type="EMBL" id="VHO00195.1"/>
    </source>
</evidence>
<accession>A0A486XFN9</accession>
<name>A0A486XFN9_9GAMM</name>
<protein>
    <submittedName>
        <fullName evidence="2">Uncharacterized protein</fullName>
    </submittedName>
</protein>
<reference evidence="2" key="1">
    <citation type="submission" date="2019-04" db="EMBL/GenBank/DDBJ databases">
        <authorList>
            <person name="Brambilla D."/>
        </authorList>
    </citation>
    <scope>NUCLEOTIDE SEQUENCE</scope>
    <source>
        <strain evidence="2">BAL1</strain>
    </source>
</reference>
<organism evidence="2">
    <name type="scientific">Rheinheimera sp. BAL341</name>
    <dbReference type="NCBI Taxonomy" id="1708203"/>
    <lineage>
        <taxon>Bacteria</taxon>
        <taxon>Pseudomonadati</taxon>
        <taxon>Pseudomonadota</taxon>
        <taxon>Gammaproteobacteria</taxon>
        <taxon>Chromatiales</taxon>
        <taxon>Chromatiaceae</taxon>
        <taxon>Rheinheimera</taxon>
    </lineage>
</organism>
<proteinExistence type="predicted"/>
<dbReference type="AlphaFoldDB" id="A0A486XFN9"/>
<dbReference type="EMBL" id="CAAJGR010000013">
    <property type="protein sequence ID" value="VHO00195.1"/>
    <property type="molecule type" value="Genomic_DNA"/>
</dbReference>
<feature type="region of interest" description="Disordered" evidence="1">
    <location>
        <begin position="356"/>
        <end position="389"/>
    </location>
</feature>
<sequence>MLTNFVYERYTGKVEFVPGTEFVKGRCVVYAHEYVRPAKQLNGVRLTAPKVLVVLKNIRDDKSLSSTHTIEVKITFLPLLRIGTVIENGYCIGFSNNVVQLKTELNQNPGHWKHVTKEAYLADFELNYPLRKQDNSTFIEFTHHDGYKLLIPSLTYFSACYGFSAELKRILVTYPWPEVCHRICGPISGYGQFNGLVINLPKKLVDNDATFVAHALYDNVAQRAAKSLYSQIAINHRREQSLPVFLEVTPWFLGTMQVELRGVWINPNTFFGVAFEGISEPDGDRILMGRENTNLTVTKGDGSALAWKNSLNTVRNLPLTVLHSDYDPDPGEAPLEIIEPKLRVLGHPRAKTKVLLKQSQNKSGIKSDKPASGHGSSGERQPNDVKISPVNQIPTLEFQRGGALIGMWQASRELYHRHPSIIRNARCYLKNDEYSASPEPLLISLDYYTDAERELLTEEQQRWIYSSYSQRKIRGLLVIEFEFRDFSYVIVELERKHGTAFNEEHIRGLIFEKTNVEEFDNLIDSLKGRLRITSGNINKSVAIFKKAFTFNHPASKTLELKCQKAIINAFRKMGLPADDLKILRAGLKGSEN</sequence>
<gene>
    <name evidence="2" type="ORF">BAL341_101</name>
</gene>
<evidence type="ECO:0000256" key="1">
    <source>
        <dbReference type="SAM" id="MobiDB-lite"/>
    </source>
</evidence>